<proteinExistence type="predicted"/>
<dbReference type="InterPro" id="IPR010389">
    <property type="entry name" value="Urate_ox_N"/>
</dbReference>
<dbReference type="eggNOG" id="COG3748">
    <property type="taxonomic scope" value="Bacteria"/>
</dbReference>
<evidence type="ECO:0000313" key="1">
    <source>
        <dbReference type="EMBL" id="EGG29788.1"/>
    </source>
</evidence>
<dbReference type="AlphaFoldDB" id="F3L1J2"/>
<dbReference type="Proteomes" id="UP000005615">
    <property type="component" value="Unassembled WGS sequence"/>
</dbReference>
<dbReference type="STRING" id="2518989.IMCC3088_1332"/>
<dbReference type="RefSeq" id="WP_009575608.1">
    <property type="nucleotide sequence ID" value="NZ_AEIG01000033.1"/>
</dbReference>
<organism evidence="1 2">
    <name type="scientific">Aequoribacter fuscus</name>
    <dbReference type="NCBI Taxonomy" id="2518989"/>
    <lineage>
        <taxon>Bacteria</taxon>
        <taxon>Pseudomonadati</taxon>
        <taxon>Pseudomonadota</taxon>
        <taxon>Gammaproteobacteria</taxon>
        <taxon>Cellvibrionales</taxon>
        <taxon>Halieaceae</taxon>
        <taxon>Aequoribacter</taxon>
    </lineage>
</organism>
<sequence>MVELNFLARWFHVLFGVVWIGMLYYFNFVQMAYFAEAEPSAKSDAMKKLAPRALWWFRWGAAATFVTGLALLHLGGYSFTSMADRPLIWLGMLMGTLMFLNVWLIIWPNQQIVLGMKEGDGAAAGAKATLASRTNTLFSGPMLFGMLAASHYAVGASPQAFYVGAGVVLLLEINAIFGKLGVLKSTVGVIHSSLALTLILWGLVSYL</sequence>
<keyword evidence="2" id="KW-1185">Reference proteome</keyword>
<dbReference type="OrthoDB" id="9787495at2"/>
<comment type="caution">
    <text evidence="1">The sequence shown here is derived from an EMBL/GenBank/DDBJ whole genome shotgun (WGS) entry which is preliminary data.</text>
</comment>
<gene>
    <name evidence="1" type="ORF">IMCC3088_1332</name>
</gene>
<evidence type="ECO:0000313" key="2">
    <source>
        <dbReference type="Proteomes" id="UP000005615"/>
    </source>
</evidence>
<reference evidence="1 2" key="1">
    <citation type="journal article" date="2011" name="J. Bacteriol.">
        <title>Genome sequence of strain IMCC3088, a proteorhodopsin-containing marine bacterium belonging to the OM60/NOR5 clade.</title>
        <authorList>
            <person name="Jang Y."/>
            <person name="Oh H.M."/>
            <person name="Kang I."/>
            <person name="Lee K."/>
            <person name="Yang S.J."/>
            <person name="Cho J.C."/>
        </authorList>
    </citation>
    <scope>NUCLEOTIDE SEQUENCE [LARGE SCALE GENOMIC DNA]</scope>
    <source>
        <strain evidence="1 2">IMCC3088</strain>
    </source>
</reference>
<accession>F3L1J2</accession>
<dbReference type="EMBL" id="AEIG01000033">
    <property type="protein sequence ID" value="EGG29788.1"/>
    <property type="molecule type" value="Genomic_DNA"/>
</dbReference>
<dbReference type="Pfam" id="PF06181">
    <property type="entry name" value="Urate_ox_N"/>
    <property type="match status" value="1"/>
</dbReference>
<name>F3L1J2_9GAMM</name>
<dbReference type="InterPro" id="IPR016988">
    <property type="entry name" value="UCP032086"/>
</dbReference>
<dbReference type="PIRSF" id="PIRSF032086">
    <property type="entry name" value="UCP032086"/>
    <property type="match status" value="1"/>
</dbReference>
<protein>
    <submittedName>
        <fullName evidence="1">Uncharacterized protein</fullName>
    </submittedName>
</protein>